<dbReference type="SUPFAM" id="SSF103473">
    <property type="entry name" value="MFS general substrate transporter"/>
    <property type="match status" value="1"/>
</dbReference>
<dbReference type="Proteomes" id="UP000013525">
    <property type="component" value="Unassembled WGS sequence"/>
</dbReference>
<keyword evidence="4 6" id="KW-0472">Membrane</keyword>
<feature type="transmembrane region" description="Helical" evidence="6">
    <location>
        <begin position="358"/>
        <end position="385"/>
    </location>
</feature>
<dbReference type="PANTHER" id="PTHR43826">
    <property type="entry name" value="GLUCOSE-6-PHOSPHATE EXCHANGER SLC37A4"/>
    <property type="match status" value="1"/>
</dbReference>
<dbReference type="Pfam" id="PF07690">
    <property type="entry name" value="MFS_1"/>
    <property type="match status" value="1"/>
</dbReference>
<gene>
    <name evidence="8" type="ORF">Rrhod_4152</name>
</gene>
<feature type="transmembrane region" description="Helical" evidence="6">
    <location>
        <begin position="29"/>
        <end position="47"/>
    </location>
</feature>
<dbReference type="RefSeq" id="WP_010840168.1">
    <property type="nucleotide sequence ID" value="NZ_APMY01000130.1"/>
</dbReference>
<evidence type="ECO:0000256" key="2">
    <source>
        <dbReference type="ARBA" id="ARBA00022692"/>
    </source>
</evidence>
<feature type="transmembrane region" description="Helical" evidence="6">
    <location>
        <begin position="397"/>
        <end position="417"/>
    </location>
</feature>
<dbReference type="PIRSF" id="PIRSF002808">
    <property type="entry name" value="Hexose_phosphate_transp"/>
    <property type="match status" value="1"/>
</dbReference>
<keyword evidence="9" id="KW-1185">Reference proteome</keyword>
<dbReference type="EMBL" id="APMY01000130">
    <property type="protein sequence ID" value="EOM74563.1"/>
    <property type="molecule type" value="Genomic_DNA"/>
</dbReference>
<dbReference type="PATRIC" id="fig|1273125.3.peg.3946"/>
<feature type="domain" description="Major facilitator superfamily (MFS) profile" evidence="7">
    <location>
        <begin position="33"/>
        <end position="443"/>
    </location>
</feature>
<dbReference type="GO" id="GO:0061513">
    <property type="term" value="F:glucose 6-phosphate:phosphate antiporter activity"/>
    <property type="evidence" value="ECO:0007669"/>
    <property type="project" value="TreeGrafter"/>
</dbReference>
<dbReference type="Gene3D" id="1.20.1250.20">
    <property type="entry name" value="MFS general substrate transporter like domains"/>
    <property type="match status" value="2"/>
</dbReference>
<keyword evidence="2 6" id="KW-0812">Transmembrane</keyword>
<evidence type="ECO:0000313" key="8">
    <source>
        <dbReference type="EMBL" id="EOM74563.1"/>
    </source>
</evidence>
<dbReference type="InterPro" id="IPR020846">
    <property type="entry name" value="MFS_dom"/>
</dbReference>
<evidence type="ECO:0000256" key="1">
    <source>
        <dbReference type="ARBA" id="ARBA00004651"/>
    </source>
</evidence>
<dbReference type="PANTHER" id="PTHR43826:SF3">
    <property type="entry name" value="GLUCOSE-6-PHOSPHATE EXCHANGER SLC37A4"/>
    <property type="match status" value="1"/>
</dbReference>
<sequence>MALPTLGSSLLGPHRTPGSPAPAATMAHWRIRIFAITWIAYAGFYFTRQAFSVAKLGILEDPLVDTALTRTDLANLDAIYLAAYALGQFTWGSLSDRYGPRVVVAGGLAISAVATVFMGLLPALVFLVPLMIVQGLAQSTGWSGLLGNMAQFFTIRERGRILGLWSTNYAFGGLAAAPILGWIAYSVFDSWRVAFFAGAVVVGVVFVAFLVFQRNRPTDVGLPPITEPGAAEPDAAEPDAAEPDAAPRATPLESVRAVLRDRMIVTLGLAYFLLKPARYAILLWGPVIVAEKLANGNHLQAVVVPIAFGIAGVIAPILLGRVSDRVFHARRVPASVLSLGVLVVVLALFTPLTATGNVWIMVGVLAVIGLSIYGADAMISCVAAVDFGTSERAGTATGIVNGCGSVGAILGGLLPGYLGTTTLFYGFAVAAFVAMLLLAPHWNRMPRS</sequence>
<accession>R7WHG5</accession>
<dbReference type="InterPro" id="IPR011701">
    <property type="entry name" value="MFS"/>
</dbReference>
<feature type="transmembrane region" description="Helical" evidence="6">
    <location>
        <begin position="332"/>
        <end position="352"/>
    </location>
</feature>
<feature type="transmembrane region" description="Helical" evidence="6">
    <location>
        <begin position="162"/>
        <end position="185"/>
    </location>
</feature>
<organism evidence="8 9">
    <name type="scientific">Rhodococcus rhodnii LMG 5362</name>
    <dbReference type="NCBI Taxonomy" id="1273125"/>
    <lineage>
        <taxon>Bacteria</taxon>
        <taxon>Bacillati</taxon>
        <taxon>Actinomycetota</taxon>
        <taxon>Actinomycetes</taxon>
        <taxon>Mycobacteriales</taxon>
        <taxon>Nocardiaceae</taxon>
        <taxon>Rhodococcus</taxon>
    </lineage>
</organism>
<feature type="transmembrane region" description="Helical" evidence="6">
    <location>
        <begin position="264"/>
        <end position="287"/>
    </location>
</feature>
<dbReference type="InterPro" id="IPR000849">
    <property type="entry name" value="Sugar_P_transporter"/>
</dbReference>
<feature type="transmembrane region" description="Helical" evidence="6">
    <location>
        <begin position="423"/>
        <end position="442"/>
    </location>
</feature>
<comment type="caution">
    <text evidence="8">The sequence shown here is derived from an EMBL/GenBank/DDBJ whole genome shotgun (WGS) entry which is preliminary data.</text>
</comment>
<comment type="subcellular location">
    <subcellularLocation>
        <location evidence="1">Cell membrane</location>
        <topology evidence="1">Multi-pass membrane protein</topology>
    </subcellularLocation>
</comment>
<dbReference type="GO" id="GO:0035435">
    <property type="term" value="P:phosphate ion transmembrane transport"/>
    <property type="evidence" value="ECO:0007669"/>
    <property type="project" value="TreeGrafter"/>
</dbReference>
<dbReference type="AlphaFoldDB" id="R7WHG5"/>
<evidence type="ECO:0000256" key="4">
    <source>
        <dbReference type="ARBA" id="ARBA00023136"/>
    </source>
</evidence>
<feature type="transmembrane region" description="Helical" evidence="6">
    <location>
        <begin position="191"/>
        <end position="212"/>
    </location>
</feature>
<evidence type="ECO:0000313" key="9">
    <source>
        <dbReference type="Proteomes" id="UP000013525"/>
    </source>
</evidence>
<proteinExistence type="predicted"/>
<dbReference type="InterPro" id="IPR036259">
    <property type="entry name" value="MFS_trans_sf"/>
</dbReference>
<feature type="transmembrane region" description="Helical" evidence="6">
    <location>
        <begin position="299"/>
        <end position="320"/>
    </location>
</feature>
<name>R7WHG5_9NOCA</name>
<dbReference type="InterPro" id="IPR051337">
    <property type="entry name" value="OPA_Antiporter"/>
</dbReference>
<evidence type="ECO:0000259" key="7">
    <source>
        <dbReference type="PROSITE" id="PS50850"/>
    </source>
</evidence>
<feature type="region of interest" description="Disordered" evidence="5">
    <location>
        <begin position="223"/>
        <end position="247"/>
    </location>
</feature>
<dbReference type="PROSITE" id="PS50850">
    <property type="entry name" value="MFS"/>
    <property type="match status" value="1"/>
</dbReference>
<feature type="transmembrane region" description="Helical" evidence="6">
    <location>
        <begin position="131"/>
        <end position="150"/>
    </location>
</feature>
<evidence type="ECO:0000256" key="5">
    <source>
        <dbReference type="SAM" id="MobiDB-lite"/>
    </source>
</evidence>
<keyword evidence="3 6" id="KW-1133">Transmembrane helix</keyword>
<reference evidence="8 9" key="1">
    <citation type="journal article" date="2013" name="Genome Announc.">
        <title>Draft Genome Sequence of Rhodococcus rhodnii Strain LMG5362, a Symbiont of Rhodnius prolixus (Hemiptera, Reduviidae, Triatominae), the Principle Vector of Trypanosoma cruzi.</title>
        <authorList>
            <person name="Pachebat J.A."/>
            <person name="van Keulen G."/>
            <person name="Whitten M.M."/>
            <person name="Girdwood S."/>
            <person name="Del Sol R."/>
            <person name="Dyson P.J."/>
            <person name="Facey P.D."/>
        </authorList>
    </citation>
    <scope>NUCLEOTIDE SEQUENCE [LARGE SCALE GENOMIC DNA]</scope>
    <source>
        <strain evidence="8 9">LMG 5362</strain>
    </source>
</reference>
<evidence type="ECO:0000256" key="3">
    <source>
        <dbReference type="ARBA" id="ARBA00022989"/>
    </source>
</evidence>
<evidence type="ECO:0000256" key="6">
    <source>
        <dbReference type="SAM" id="Phobius"/>
    </source>
</evidence>
<feature type="transmembrane region" description="Helical" evidence="6">
    <location>
        <begin position="102"/>
        <end position="125"/>
    </location>
</feature>
<dbReference type="eggNOG" id="COG2271">
    <property type="taxonomic scope" value="Bacteria"/>
</dbReference>
<protein>
    <recommendedName>
        <fullName evidence="7">Major facilitator superfamily (MFS) profile domain-containing protein</fullName>
    </recommendedName>
</protein>
<dbReference type="GO" id="GO:0005886">
    <property type="term" value="C:plasma membrane"/>
    <property type="evidence" value="ECO:0007669"/>
    <property type="project" value="UniProtKB-SubCell"/>
</dbReference>